<dbReference type="Pfam" id="PF00149">
    <property type="entry name" value="Metallophos"/>
    <property type="match status" value="1"/>
</dbReference>
<dbReference type="STRING" id="1348114.OM33_02105"/>
<name>A0A0A7EBT6_9GAMM</name>
<organism evidence="2 3">
    <name type="scientific">Pseudoalteromonas piratica</name>
    <dbReference type="NCBI Taxonomy" id="1348114"/>
    <lineage>
        <taxon>Bacteria</taxon>
        <taxon>Pseudomonadati</taxon>
        <taxon>Pseudomonadota</taxon>
        <taxon>Gammaproteobacteria</taxon>
        <taxon>Alteromonadales</taxon>
        <taxon>Pseudoalteromonadaceae</taxon>
        <taxon>Pseudoalteromonas</taxon>
    </lineage>
</organism>
<dbReference type="SUPFAM" id="SSF49899">
    <property type="entry name" value="Concanavalin A-like lectins/glucanases"/>
    <property type="match status" value="1"/>
</dbReference>
<dbReference type="AlphaFoldDB" id="A0A0A7EBT6"/>
<dbReference type="eggNOG" id="COG0584">
    <property type="taxonomic scope" value="Bacteria"/>
</dbReference>
<dbReference type="InterPro" id="IPR013320">
    <property type="entry name" value="ConA-like_dom_sf"/>
</dbReference>
<dbReference type="SUPFAM" id="SSF56300">
    <property type="entry name" value="Metallo-dependent phosphatases"/>
    <property type="match status" value="1"/>
</dbReference>
<dbReference type="GO" id="GO:0016787">
    <property type="term" value="F:hydrolase activity"/>
    <property type="evidence" value="ECO:0007669"/>
    <property type="project" value="InterPro"/>
</dbReference>
<proteinExistence type="predicted"/>
<dbReference type="RefSeq" id="WP_038638133.1">
    <property type="nucleotide sequence ID" value="NZ_CP009888.1"/>
</dbReference>
<feature type="domain" description="Calcineurin-like phosphoesterase" evidence="1">
    <location>
        <begin position="177"/>
        <end position="387"/>
    </location>
</feature>
<gene>
    <name evidence="2" type="ORF">OM33_02105</name>
</gene>
<dbReference type="eggNOG" id="COG0737">
    <property type="taxonomic scope" value="Bacteria"/>
</dbReference>
<dbReference type="PROSITE" id="PS51257">
    <property type="entry name" value="PROKAR_LIPOPROTEIN"/>
    <property type="match status" value="1"/>
</dbReference>
<keyword evidence="3" id="KW-1185">Reference proteome</keyword>
<protein>
    <recommendedName>
        <fullName evidence="1">Calcineurin-like phosphoesterase domain-containing protein</fullName>
    </recommendedName>
</protein>
<dbReference type="InterPro" id="IPR004843">
    <property type="entry name" value="Calcineurin-like_PHP"/>
</dbReference>
<evidence type="ECO:0000259" key="1">
    <source>
        <dbReference type="Pfam" id="PF00149"/>
    </source>
</evidence>
<reference evidence="2 3" key="1">
    <citation type="submission" date="2014-11" db="EMBL/GenBank/DDBJ databases">
        <title>Complete Genome Sequence of Pseudoalteromonas sp. Strain OCN003 Isolated from Kaneohe Bay, Oahu, Hawaii.</title>
        <authorList>
            <person name="Beurmann S."/>
            <person name="Videau P."/>
            <person name="Ushijima B."/>
            <person name="Smith A.M."/>
            <person name="Aeby G.S."/>
            <person name="Callahan S.M."/>
            <person name="Belcaid M."/>
        </authorList>
    </citation>
    <scope>NUCLEOTIDE SEQUENCE [LARGE SCALE GENOMIC DNA]</scope>
    <source>
        <strain evidence="2 3">OCN003</strain>
    </source>
</reference>
<evidence type="ECO:0000313" key="2">
    <source>
        <dbReference type="EMBL" id="AIY64080.1"/>
    </source>
</evidence>
<dbReference type="PANTHER" id="PTHR11575:SF24">
    <property type="entry name" value="5'-NUCLEOTIDASE"/>
    <property type="match status" value="1"/>
</dbReference>
<dbReference type="EMBL" id="CP009888">
    <property type="protein sequence ID" value="AIY64080.1"/>
    <property type="molecule type" value="Genomic_DNA"/>
</dbReference>
<dbReference type="InterPro" id="IPR029052">
    <property type="entry name" value="Metallo-depent_PP-like"/>
</dbReference>
<dbReference type="Gene3D" id="3.60.21.10">
    <property type="match status" value="1"/>
</dbReference>
<accession>A0A0A7EBT6</accession>
<dbReference type="HOGENOM" id="CLU_319307_0_0_6"/>
<dbReference type="Proteomes" id="UP000030341">
    <property type="component" value="Chromosome 1"/>
</dbReference>
<dbReference type="InterPro" id="IPR006179">
    <property type="entry name" value="5_nucleotidase/apyrase"/>
</dbReference>
<dbReference type="GO" id="GO:0009166">
    <property type="term" value="P:nucleotide catabolic process"/>
    <property type="evidence" value="ECO:0007669"/>
    <property type="project" value="InterPro"/>
</dbReference>
<dbReference type="OrthoDB" id="9803927at2"/>
<sequence>MLNKGLLLAFSAMMLLGCVGEGETSKSVSQDAVESPVPVGSEGGIVRFDNTGTLNVETGALPNGTTLSVEVVAANDFPDAENSLSKVYSIAPIETALFDSAELSIPLPSDYQAEHQYVLARLINNTWVPNFNSRIEGNFINAEIYHLGIYGIRKLPSISSFKSIGPACDTSAVQQTIRFVHVADLHSRFGYKERLYSRLKSLHLTSLDENPYTVFTNGGDDYEKGNVAEQVSMGRASSLATQAMEFDVRVVGNHDYAWGEDELLAYAQDETALVLASNTQYVGDKAPGFPTHKFGIIDVGCVKVGFLGMTSGPWNELDKEYKERPLPDFIDNFVMDYEFTEVAEGLVRFYGEQVDYLVMVSHLGWVDDRIAQNVPEINLILGGHSHDKPQIHMYNDNKSIVIEPDIYGMGATVIDIEFNLFDKTSRPVRFENDEIQIDTMDINTFHEPLDKKIAEIVKTYLEDPDYKVAISENYPDRDGIEKVLADALIFTHKVDAVFLGAYELDDPFSLYPWQAGGVTQQELHDAFPVERQPSNTLGFNAVYSVEVSGAELEAMIGQQPQWQYFGEQPFNAESTYTVALYKGAALNPALFFTDVSFDNTTALNDSWRVIEEYGRYRTSQCLHLDSDTQLNACKEDEFITVWQFDNSEDPFLADYGPSTMKLFNPENKSYSDEVIFKKISQLDEPIPTLAGGDAGVMKFPRFKISEGLKVRHNADANGDFTNAGLVSDYSLVVDVLWPSASVAKYRPLLQTSLNYESEIEDEKKAEIRFESIEGERTTGGVGFDGFCGEMLPDTWYRIALVFYSAPYDGTFKVYINGELACEKTGRNITERFALADEFLLLTDGTWGAQPGYLNAALFAGRTLSETEIKMMGGPSAKMTFSQEKAVISDTILRHQQSAPGRPYNPWLEQRNKFFK</sequence>
<dbReference type="KEGG" id="pseo:OM33_02105"/>
<evidence type="ECO:0000313" key="3">
    <source>
        <dbReference type="Proteomes" id="UP000030341"/>
    </source>
</evidence>
<dbReference type="PANTHER" id="PTHR11575">
    <property type="entry name" value="5'-NUCLEOTIDASE-RELATED"/>
    <property type="match status" value="1"/>
</dbReference>